<dbReference type="EMBL" id="JASNWA010000011">
    <property type="protein sequence ID" value="KAK3166966.1"/>
    <property type="molecule type" value="Genomic_DNA"/>
</dbReference>
<feature type="repeat" description="TPR" evidence="2">
    <location>
        <begin position="1045"/>
        <end position="1078"/>
    </location>
</feature>
<dbReference type="InterPro" id="IPR027417">
    <property type="entry name" value="P-loop_NTPase"/>
</dbReference>
<feature type="repeat" description="TPR" evidence="2">
    <location>
        <begin position="835"/>
        <end position="868"/>
    </location>
</feature>
<keyword evidence="3" id="KW-0378">Hydrolase</keyword>
<feature type="repeat" description="TPR" evidence="2">
    <location>
        <begin position="1003"/>
        <end position="1036"/>
    </location>
</feature>
<dbReference type="GO" id="GO:0046486">
    <property type="term" value="P:glycerolipid metabolic process"/>
    <property type="evidence" value="ECO:0007669"/>
    <property type="project" value="UniProtKB-ARBA"/>
</dbReference>
<feature type="repeat" description="TPR" evidence="2">
    <location>
        <begin position="961"/>
        <end position="994"/>
    </location>
</feature>
<dbReference type="PROSITE" id="PS50005">
    <property type="entry name" value="TPR"/>
    <property type="match status" value="9"/>
</dbReference>
<feature type="domain" description="PNPLA" evidence="4">
    <location>
        <begin position="9"/>
        <end position="207"/>
    </location>
</feature>
<organism evidence="5 6">
    <name type="scientific">Lepraria neglecta</name>
    <dbReference type="NCBI Taxonomy" id="209136"/>
    <lineage>
        <taxon>Eukaryota</taxon>
        <taxon>Fungi</taxon>
        <taxon>Dikarya</taxon>
        <taxon>Ascomycota</taxon>
        <taxon>Pezizomycotina</taxon>
        <taxon>Lecanoromycetes</taxon>
        <taxon>OSLEUM clade</taxon>
        <taxon>Lecanoromycetidae</taxon>
        <taxon>Lecanorales</taxon>
        <taxon>Lecanorineae</taxon>
        <taxon>Stereocaulaceae</taxon>
        <taxon>Lepraria</taxon>
    </lineage>
</organism>
<evidence type="ECO:0000313" key="5">
    <source>
        <dbReference type="EMBL" id="KAK3166966.1"/>
    </source>
</evidence>
<dbReference type="Proteomes" id="UP001276659">
    <property type="component" value="Unassembled WGS sequence"/>
</dbReference>
<accession>A0AAD9YVW0</accession>
<feature type="repeat" description="TPR" evidence="2">
    <location>
        <begin position="877"/>
        <end position="910"/>
    </location>
</feature>
<dbReference type="SMART" id="SM00028">
    <property type="entry name" value="TPR"/>
    <property type="match status" value="10"/>
</dbReference>
<dbReference type="PANTHER" id="PTHR46082:SF6">
    <property type="entry name" value="AAA+ ATPASE DOMAIN-CONTAINING PROTEIN-RELATED"/>
    <property type="match status" value="1"/>
</dbReference>
<keyword evidence="6" id="KW-1185">Reference proteome</keyword>
<comment type="caution">
    <text evidence="5">The sequence shown here is derived from an EMBL/GenBank/DDBJ whole genome shotgun (WGS) entry which is preliminary data.</text>
</comment>
<dbReference type="Gene3D" id="3.40.50.300">
    <property type="entry name" value="P-loop containing nucleotide triphosphate hydrolases"/>
    <property type="match status" value="1"/>
</dbReference>
<dbReference type="Gene3D" id="1.25.40.10">
    <property type="entry name" value="Tetratricopeptide repeat domain"/>
    <property type="match status" value="3"/>
</dbReference>
<evidence type="ECO:0000256" key="1">
    <source>
        <dbReference type="ARBA" id="ARBA00023098"/>
    </source>
</evidence>
<protein>
    <recommendedName>
        <fullName evidence="4">PNPLA domain-containing protein</fullName>
    </recommendedName>
</protein>
<dbReference type="Pfam" id="PF13374">
    <property type="entry name" value="TPR_10"/>
    <property type="match status" value="2"/>
</dbReference>
<dbReference type="InterPro" id="IPR053137">
    <property type="entry name" value="NLR-like"/>
</dbReference>
<proteinExistence type="predicted"/>
<dbReference type="PROSITE" id="PS51635">
    <property type="entry name" value="PNPLA"/>
    <property type="match status" value="1"/>
</dbReference>
<feature type="repeat" description="TPR" evidence="2">
    <location>
        <begin position="1129"/>
        <end position="1162"/>
    </location>
</feature>
<dbReference type="SUPFAM" id="SSF52151">
    <property type="entry name" value="FabD/lysophospholipase-like"/>
    <property type="match status" value="1"/>
</dbReference>
<name>A0AAD9YVW0_9LECA</name>
<keyword evidence="2" id="KW-0802">TPR repeat</keyword>
<evidence type="ECO:0000256" key="2">
    <source>
        <dbReference type="PROSITE-ProRule" id="PRU00339"/>
    </source>
</evidence>
<dbReference type="Gene3D" id="3.40.1090.10">
    <property type="entry name" value="Cytosolic phospholipase A2 catalytic domain"/>
    <property type="match status" value="1"/>
</dbReference>
<feature type="repeat" description="TPR" evidence="2">
    <location>
        <begin position="1171"/>
        <end position="1204"/>
    </location>
</feature>
<dbReference type="Pfam" id="PF01734">
    <property type="entry name" value="Patatin"/>
    <property type="match status" value="1"/>
</dbReference>
<sequence>MPEQELRLLALDGGGVRGLSSLQILKQLMDVVDPGSPPKPCDYFDMIGGTSTGGFVAIMLGRLQMTVDECIDAYVLLSDRIFQKRRHRVTIKGHVQGRFDSDELEKAIKEIVVKKGLEENALLQDSRDAKCKLFVCATSKETGDTVRLTSYRSPRGRERLLRATKIWEAGRATSAASSFFDPITIGDFGEGFVDGATGANNPVYEVWNEAQDMWPLGSLEERVQCLVSIGTGVPSLRPFTDDLVSVGQSLLAIATETEKTAERFNRDKSALDDKGCYYRFNVPQGLEDIGLEDSTRKNAIIAATDRYVESQAVFKQMKACGNNLAERQYFGLYRVAFSLEGVPLVNEFVDRASEMGELEEHLLPSRRRQRRGIVVLSGLGGIGKTQLSIEFARRHQLRFSAVIWLDGRSEDRLKQSIIAAASRIPEGQIPESSRVHSPQNMSDGDTVVKDVLGWLSTPENNRWLVVFDNIDQDYRDPQADLSTYDVRRYFPRADHGSFLITTRLAKLGQLGTLLKVGRVNYEQALAIFKKGYSKEFKGMSVRFYAGGFAGIYSCLCGAVDSEESQKLLGLLDGLPLALAQASAFMRETMTSFVDYIKFYQEHWRDLMGSYDTTEAPLQEYANGSVWTTWTISYRAIQQKDKAAANLMLLWACLDNKDLWFELLTPACRRLGTDECIPEWFRSVASSKLVFTQTIKLLLGYSLVEGTEGLSSYATHPVVHEWAWHMLEEEGRAEYCWLATVITGEAVPHKSEKEFWVLQRRLLPHADRCVGCDLAEINNSYDKQRNSKADILALDARHSLGLLYASQGKLGEAEKIHQRALQGYEKALGAEHTSTLDTVNNLGLLYKSQGKLGEAEEMYQRALQGYEKALGAEHTSTLSTVNNLGLLYASQGKLGEAEEMYQRALQGYEKALGAEHTSTLSTVNNLGLLYASQGKLGEAEKMYQRALQGKEKALGAEHTSTLDTVNNLGLLYASQGKLGEAEEMYQRALQGYEKALGAEHTSTLSTVNNLGLLYASQGKLGEAEKMYQRALQGYEKALGAEHTSTLSTVNNLGNLYKSQGKLGEAEEMYQRALQGYEKALGAEHTSTLDTVNDLGALYADQGKLGEAEEMYQRALQGKEKALGAEHTSTLSTVNNLGALYASQGKLGEAEEIYQRALQGKEKALGAEHTSTLSTVNNLGLLYASQGKLGEAEEMYQRALQGYEKALGPELLLTYLPALNTTWGLGSLFNRQGDLPKARAMFSKALLGYETAVGHSHPSCQSLRENLLALDAVAEKNLSIDLGDMHTQTLEREISHLKVEGTRSVSKRHRLLRKLKLR</sequence>
<keyword evidence="1 3" id="KW-0443">Lipid metabolism</keyword>
<feature type="repeat" description="TPR" evidence="2">
    <location>
        <begin position="919"/>
        <end position="952"/>
    </location>
</feature>
<feature type="active site" description="Proton acceptor" evidence="3">
    <location>
        <position position="194"/>
    </location>
</feature>
<feature type="short sequence motif" description="GXGXXG" evidence="3">
    <location>
        <begin position="13"/>
        <end position="18"/>
    </location>
</feature>
<feature type="short sequence motif" description="GXSXG" evidence="3">
    <location>
        <begin position="49"/>
        <end position="53"/>
    </location>
</feature>
<dbReference type="SUPFAM" id="SSF48452">
    <property type="entry name" value="TPR-like"/>
    <property type="match status" value="2"/>
</dbReference>
<dbReference type="InterPro" id="IPR011990">
    <property type="entry name" value="TPR-like_helical_dom_sf"/>
</dbReference>
<reference evidence="5" key="1">
    <citation type="submission" date="2022-11" db="EMBL/GenBank/DDBJ databases">
        <title>Chromosomal genome sequence assembly and mating type (MAT) locus characterization of the leprose asexual lichenized fungus Lepraria neglecta (Nyl.) Erichsen.</title>
        <authorList>
            <person name="Allen J.L."/>
            <person name="Pfeffer B."/>
        </authorList>
    </citation>
    <scope>NUCLEOTIDE SEQUENCE</scope>
    <source>
        <strain evidence="5">Allen 5258</strain>
    </source>
</reference>
<evidence type="ECO:0000256" key="3">
    <source>
        <dbReference type="PROSITE-ProRule" id="PRU01161"/>
    </source>
</evidence>
<dbReference type="CDD" id="cd07216">
    <property type="entry name" value="Pat17_PNPLA8_PNPLA9_like3"/>
    <property type="match status" value="1"/>
</dbReference>
<evidence type="ECO:0000313" key="6">
    <source>
        <dbReference type="Proteomes" id="UP001276659"/>
    </source>
</evidence>
<feature type="repeat" description="TPR" evidence="2">
    <location>
        <begin position="1087"/>
        <end position="1120"/>
    </location>
</feature>
<dbReference type="GO" id="GO:0016042">
    <property type="term" value="P:lipid catabolic process"/>
    <property type="evidence" value="ECO:0007669"/>
    <property type="project" value="UniProtKB-UniRule"/>
</dbReference>
<keyword evidence="3" id="KW-0442">Lipid degradation</keyword>
<feature type="active site" description="Nucleophile" evidence="3">
    <location>
        <position position="51"/>
    </location>
</feature>
<dbReference type="InterPro" id="IPR002641">
    <property type="entry name" value="PNPLA_dom"/>
</dbReference>
<dbReference type="PANTHER" id="PTHR46082">
    <property type="entry name" value="ATP/GTP-BINDING PROTEIN-RELATED"/>
    <property type="match status" value="1"/>
</dbReference>
<dbReference type="Pfam" id="PF13424">
    <property type="entry name" value="TPR_12"/>
    <property type="match status" value="4"/>
</dbReference>
<dbReference type="InterPro" id="IPR019734">
    <property type="entry name" value="TPR_rpt"/>
</dbReference>
<dbReference type="GO" id="GO:0016787">
    <property type="term" value="F:hydrolase activity"/>
    <property type="evidence" value="ECO:0007669"/>
    <property type="project" value="UniProtKB-UniRule"/>
</dbReference>
<dbReference type="SUPFAM" id="SSF52540">
    <property type="entry name" value="P-loop containing nucleoside triphosphate hydrolases"/>
    <property type="match status" value="1"/>
</dbReference>
<dbReference type="InterPro" id="IPR016035">
    <property type="entry name" value="Acyl_Trfase/lysoPLipase"/>
</dbReference>
<feature type="short sequence motif" description="DGA/G" evidence="3">
    <location>
        <begin position="194"/>
        <end position="196"/>
    </location>
</feature>
<gene>
    <name evidence="5" type="ORF">OEA41_010091</name>
</gene>
<evidence type="ECO:0000259" key="4">
    <source>
        <dbReference type="PROSITE" id="PS51635"/>
    </source>
</evidence>
<dbReference type="PRINTS" id="PR00381">
    <property type="entry name" value="KINESINLIGHT"/>
</dbReference>